<keyword evidence="1" id="KW-0732">Signal</keyword>
<dbReference type="Pfam" id="PF07995">
    <property type="entry name" value="GSDH"/>
    <property type="match status" value="1"/>
</dbReference>
<gene>
    <name evidence="4" type="ORF">GCM10022292_07140</name>
</gene>
<name>A0ABP8CN53_9FLAO</name>
<evidence type="ECO:0000259" key="2">
    <source>
        <dbReference type="Pfam" id="PF07995"/>
    </source>
</evidence>
<feature type="domain" description="Glucose/Sorbosone dehydrogenase" evidence="2">
    <location>
        <begin position="32"/>
        <end position="346"/>
    </location>
</feature>
<reference evidence="5" key="1">
    <citation type="journal article" date="2019" name="Int. J. Syst. Evol. Microbiol.">
        <title>The Global Catalogue of Microorganisms (GCM) 10K type strain sequencing project: providing services to taxonomists for standard genome sequencing and annotation.</title>
        <authorList>
            <consortium name="The Broad Institute Genomics Platform"/>
            <consortium name="The Broad Institute Genome Sequencing Center for Infectious Disease"/>
            <person name="Wu L."/>
            <person name="Ma J."/>
        </authorList>
    </citation>
    <scope>NUCLEOTIDE SEQUENCE [LARGE SCALE GENOMIC DNA]</scope>
    <source>
        <strain evidence="5">JCM 17633</strain>
    </source>
</reference>
<feature type="domain" description="Secretion system C-terminal sorting" evidence="3">
    <location>
        <begin position="396"/>
        <end position="472"/>
    </location>
</feature>
<dbReference type="EMBL" id="BAABCB010000005">
    <property type="protein sequence ID" value="GAA4241295.1"/>
    <property type="molecule type" value="Genomic_DNA"/>
</dbReference>
<dbReference type="PANTHER" id="PTHR19328">
    <property type="entry name" value="HEDGEHOG-INTERACTING PROTEIN"/>
    <property type="match status" value="1"/>
</dbReference>
<evidence type="ECO:0000256" key="1">
    <source>
        <dbReference type="ARBA" id="ARBA00022729"/>
    </source>
</evidence>
<comment type="caution">
    <text evidence="4">The sequence shown here is derived from an EMBL/GenBank/DDBJ whole genome shotgun (WGS) entry which is preliminary data.</text>
</comment>
<keyword evidence="5" id="KW-1185">Reference proteome</keyword>
<dbReference type="InterPro" id="IPR011041">
    <property type="entry name" value="Quinoprot_gluc/sorb_DH_b-prop"/>
</dbReference>
<protein>
    <submittedName>
        <fullName evidence="4">PQQ-dependent sugar dehydrogenase</fullName>
    </submittedName>
</protein>
<organism evidence="4 5">
    <name type="scientific">Winogradskyella damuponensis</name>
    <dbReference type="NCBI Taxonomy" id="943939"/>
    <lineage>
        <taxon>Bacteria</taxon>
        <taxon>Pseudomonadati</taxon>
        <taxon>Bacteroidota</taxon>
        <taxon>Flavobacteriia</taxon>
        <taxon>Flavobacteriales</taxon>
        <taxon>Flavobacteriaceae</taxon>
        <taxon>Winogradskyella</taxon>
    </lineage>
</organism>
<proteinExistence type="predicted"/>
<sequence length="473" mass="52591">MKSLIVLVFLVFTTIPFSNAQELNLELFASNLDRPISIKHAGDNKLYVVEQDGYIKIINADGTIQSAPFLDIDSIVINTGNERGLLGLAFHPDYATNGYFFVNYINNSGNTVISRFSRDATNPLLADASSEFIILTYDQPYSNHNGGDMAFASDGFLYIASGDGGLYDDPQNNSQNTLTLLGNILRLDINSITATQNYSIPSSNPFIGDPDVRDEIFAYGLRNPWKFSFDRQTNDLWIADVGQSGYEEINMVSAAEAATGLNYGWRCYEGNGPYITDDCSDSSAYTFPIEGYSHSGDGLFKCSITGGYRYRGTNYPNFNGLYFFADYCSQEIGYLYYNETTEAWDKNLSLFNGNWSTFGEDINGELYIADISSGNIYKLIDTSLSINDNISSNISIYPNPTKGIFNINFGPNNNTDISNQITIYNLQGKEVKVIQRNTETIQTINTSQLSSGIYVLKIKNQKGNQSTHKLVIH</sequence>
<dbReference type="InterPro" id="IPR026444">
    <property type="entry name" value="Secre_tail"/>
</dbReference>
<dbReference type="Proteomes" id="UP001501682">
    <property type="component" value="Unassembled WGS sequence"/>
</dbReference>
<dbReference type="SUPFAM" id="SSF50952">
    <property type="entry name" value="Soluble quinoprotein glucose dehydrogenase"/>
    <property type="match status" value="1"/>
</dbReference>
<dbReference type="Gene3D" id="2.120.10.30">
    <property type="entry name" value="TolB, C-terminal domain"/>
    <property type="match status" value="1"/>
</dbReference>
<evidence type="ECO:0000313" key="4">
    <source>
        <dbReference type="EMBL" id="GAA4241295.1"/>
    </source>
</evidence>
<accession>A0ABP8CN53</accession>
<dbReference type="RefSeq" id="WP_344712632.1">
    <property type="nucleotide sequence ID" value="NZ_BAABCB010000005.1"/>
</dbReference>
<dbReference type="PANTHER" id="PTHR19328:SF75">
    <property type="entry name" value="ALDOSE SUGAR DEHYDROGENASE YLII"/>
    <property type="match status" value="1"/>
</dbReference>
<dbReference type="Pfam" id="PF18962">
    <property type="entry name" value="Por_Secre_tail"/>
    <property type="match status" value="1"/>
</dbReference>
<dbReference type="InterPro" id="IPR012938">
    <property type="entry name" value="Glc/Sorbosone_DH"/>
</dbReference>
<evidence type="ECO:0000259" key="3">
    <source>
        <dbReference type="Pfam" id="PF18962"/>
    </source>
</evidence>
<dbReference type="NCBIfam" id="TIGR04183">
    <property type="entry name" value="Por_Secre_tail"/>
    <property type="match status" value="1"/>
</dbReference>
<evidence type="ECO:0000313" key="5">
    <source>
        <dbReference type="Proteomes" id="UP001501682"/>
    </source>
</evidence>
<dbReference type="InterPro" id="IPR011042">
    <property type="entry name" value="6-blade_b-propeller_TolB-like"/>
</dbReference>